<dbReference type="PANTHER" id="PTHR40042">
    <property type="entry name" value="HYPOTHETICAL MEMBRANE SPANNING PROTEIN"/>
    <property type="match status" value="1"/>
</dbReference>
<dbReference type="AlphaFoldDB" id="A0A940NL64"/>
<protein>
    <submittedName>
        <fullName evidence="2">DUF1405 domain-containing protein</fullName>
    </submittedName>
</protein>
<name>A0A940NL64_9BACI</name>
<keyword evidence="1" id="KW-0812">Transmembrane</keyword>
<keyword evidence="3" id="KW-1185">Reference proteome</keyword>
<comment type="caution">
    <text evidence="2">The sequence shown here is derived from an EMBL/GenBank/DDBJ whole genome shotgun (WGS) entry which is preliminary data.</text>
</comment>
<accession>A0A940NL64</accession>
<evidence type="ECO:0000313" key="3">
    <source>
        <dbReference type="Proteomes" id="UP000682134"/>
    </source>
</evidence>
<dbReference type="InterPro" id="IPR009845">
    <property type="entry name" value="DUF1405"/>
</dbReference>
<evidence type="ECO:0000313" key="2">
    <source>
        <dbReference type="EMBL" id="MBP0724199.1"/>
    </source>
</evidence>
<dbReference type="Proteomes" id="UP000682134">
    <property type="component" value="Unassembled WGS sequence"/>
</dbReference>
<dbReference type="EMBL" id="JAGIYQ010000002">
    <property type="protein sequence ID" value="MBP0724199.1"/>
    <property type="molecule type" value="Genomic_DNA"/>
</dbReference>
<keyword evidence="1" id="KW-1133">Transmembrane helix</keyword>
<sequence length="194" mass="22945">MAFLRLKSILWILFIVNLLGTIYGYYWYRFQIEETVYWLRIFVPDSPTASLFLCIVLLGYLMNQQNGLIEALAFVSLIKYGIWAVVMNCFVLFIQKELNLTAYLLIFSHAAMAFEAILFAPFFKVKAWQLIVASIVILQDVIFDYVFNTMPTYYMLFQYRDWIGLFTFYLSVFAIFLGYSLLLKKNRLKLNILR</sequence>
<dbReference type="Pfam" id="PF07187">
    <property type="entry name" value="DUF1405"/>
    <property type="match status" value="1"/>
</dbReference>
<proteinExistence type="predicted"/>
<keyword evidence="1" id="KW-0472">Membrane</keyword>
<evidence type="ECO:0000256" key="1">
    <source>
        <dbReference type="SAM" id="Phobius"/>
    </source>
</evidence>
<reference evidence="2" key="1">
    <citation type="submission" date="2021-04" db="EMBL/GenBank/DDBJ databases">
        <title>Genome seq and assembly of Bacillus sp.</title>
        <authorList>
            <person name="Chhetri G."/>
        </authorList>
    </citation>
    <scope>NUCLEOTIDE SEQUENCE</scope>
    <source>
        <strain evidence="2">RG28</strain>
    </source>
</reference>
<organism evidence="2 3">
    <name type="scientific">Gottfriedia endophytica</name>
    <dbReference type="NCBI Taxonomy" id="2820819"/>
    <lineage>
        <taxon>Bacteria</taxon>
        <taxon>Bacillati</taxon>
        <taxon>Bacillota</taxon>
        <taxon>Bacilli</taxon>
        <taxon>Bacillales</taxon>
        <taxon>Bacillaceae</taxon>
        <taxon>Gottfriedia</taxon>
    </lineage>
</organism>
<feature type="transmembrane region" description="Helical" evidence="1">
    <location>
        <begin position="72"/>
        <end position="94"/>
    </location>
</feature>
<feature type="transmembrane region" description="Helical" evidence="1">
    <location>
        <begin position="127"/>
        <end position="147"/>
    </location>
</feature>
<feature type="transmembrane region" description="Helical" evidence="1">
    <location>
        <begin position="100"/>
        <end position="120"/>
    </location>
</feature>
<feature type="transmembrane region" description="Helical" evidence="1">
    <location>
        <begin position="9"/>
        <end position="26"/>
    </location>
</feature>
<feature type="transmembrane region" description="Helical" evidence="1">
    <location>
        <begin position="162"/>
        <end position="182"/>
    </location>
</feature>
<gene>
    <name evidence="2" type="ORF">J5Y03_03255</name>
</gene>
<dbReference type="PANTHER" id="PTHR40042:SF1">
    <property type="entry name" value="DUF1405 DOMAIN-CONTAINING PROTEIN"/>
    <property type="match status" value="1"/>
</dbReference>
<feature type="transmembrane region" description="Helical" evidence="1">
    <location>
        <begin position="38"/>
        <end position="60"/>
    </location>
</feature>